<accession>S5LZY1</accession>
<organism evidence="1 2">
    <name type="scientific">Spiroplasma taiwanense CT-1</name>
    <dbReference type="NCBI Taxonomy" id="1276220"/>
    <lineage>
        <taxon>Bacteria</taxon>
        <taxon>Bacillati</taxon>
        <taxon>Mycoplasmatota</taxon>
        <taxon>Mollicutes</taxon>
        <taxon>Entomoplasmatales</taxon>
        <taxon>Spiroplasmataceae</taxon>
        <taxon>Spiroplasma</taxon>
    </lineage>
</organism>
<keyword evidence="2" id="KW-1185">Reference proteome</keyword>
<dbReference type="HOGENOM" id="CLU_3189189_0_0_14"/>
<reference evidence="1 2" key="1">
    <citation type="journal article" date="2013" name="Genome Biol. Evol.">
        <title>Comparison of metabolic capacities and inference of gene content evolution in mosquito-associated Spiroplasma diminutum and S. taiwanense.</title>
        <authorList>
            <person name="Lo W.S."/>
            <person name="Ku C."/>
            <person name="Chen L.L."/>
            <person name="Chang T.H."/>
            <person name="Kuo C.H."/>
        </authorList>
    </citation>
    <scope>NUCLEOTIDE SEQUENCE [LARGE SCALE GENOMIC DNA]</scope>
    <source>
        <strain evidence="1">CT-1</strain>
    </source>
</reference>
<name>S5LZY1_9MOLU</name>
<proteinExistence type="predicted"/>
<protein>
    <submittedName>
        <fullName evidence="1">Uncharacterized protein</fullName>
    </submittedName>
</protein>
<dbReference type="AlphaFoldDB" id="S5LZY1"/>
<dbReference type="PATRIC" id="fig|1276220.3.peg.686"/>
<evidence type="ECO:0000313" key="1">
    <source>
        <dbReference type="EMBL" id="AGR41292.1"/>
    </source>
</evidence>
<sequence length="46" mass="4793">MFLLIVVIFGVSTFALVAPQIIASFTGGEGVTHSEGQNALLSAKTR</sequence>
<evidence type="ECO:0000313" key="2">
    <source>
        <dbReference type="Proteomes" id="UP000014984"/>
    </source>
</evidence>
<dbReference type="RefSeq" id="WP_020834431.1">
    <property type="nucleotide sequence ID" value="NC_021846.1"/>
</dbReference>
<dbReference type="EMBL" id="CP005074">
    <property type="protein sequence ID" value="AGR41292.1"/>
    <property type="molecule type" value="Genomic_DNA"/>
</dbReference>
<gene>
    <name evidence="1" type="ORF">STAIW_v1c06740</name>
</gene>
<dbReference type="STRING" id="1276220.STAIW_v1c06740"/>
<dbReference type="KEGG" id="stai:STAIW_v1c06740"/>
<dbReference type="Proteomes" id="UP000014984">
    <property type="component" value="Chromosome"/>
</dbReference>